<keyword evidence="2" id="KW-1185">Reference proteome</keyword>
<dbReference type="EMBL" id="CAJVQA010007921">
    <property type="protein sequence ID" value="CAG8663790.1"/>
    <property type="molecule type" value="Genomic_DNA"/>
</dbReference>
<accession>A0A9N9E3P2</accession>
<proteinExistence type="predicted"/>
<name>A0A9N9E3P2_9GLOM</name>
<protein>
    <submittedName>
        <fullName evidence="1">24524_t:CDS:1</fullName>
    </submittedName>
</protein>
<dbReference type="Proteomes" id="UP000789759">
    <property type="component" value="Unassembled WGS sequence"/>
</dbReference>
<dbReference type="OrthoDB" id="2963168at2759"/>
<gene>
    <name evidence="1" type="ORF">CPELLU_LOCUS9929</name>
</gene>
<reference evidence="1" key="1">
    <citation type="submission" date="2021-06" db="EMBL/GenBank/DDBJ databases">
        <authorList>
            <person name="Kallberg Y."/>
            <person name="Tangrot J."/>
            <person name="Rosling A."/>
        </authorList>
    </citation>
    <scope>NUCLEOTIDE SEQUENCE</scope>
    <source>
        <strain evidence="1">FL966</strain>
    </source>
</reference>
<feature type="non-terminal residue" evidence="1">
    <location>
        <position position="1"/>
    </location>
</feature>
<organism evidence="1 2">
    <name type="scientific">Cetraspora pellucida</name>
    <dbReference type="NCBI Taxonomy" id="1433469"/>
    <lineage>
        <taxon>Eukaryota</taxon>
        <taxon>Fungi</taxon>
        <taxon>Fungi incertae sedis</taxon>
        <taxon>Mucoromycota</taxon>
        <taxon>Glomeromycotina</taxon>
        <taxon>Glomeromycetes</taxon>
        <taxon>Diversisporales</taxon>
        <taxon>Gigasporaceae</taxon>
        <taxon>Cetraspora</taxon>
    </lineage>
</organism>
<sequence>YVTGQAREQMEEAEWLIELDFQIVKDMLDPVVKKIINLIQRHCASTERRPAAMFLVVPKHPIAAIERGALEYGLNLDVVQTRILKYCYGVEVVHDPPQRRTPSERFFHRLALRGVEVARGIATNLLGKLKIDLSDSQGQKKSKGFSFTLKKRVMEVMEVALILTFRTMEIKATAINKMTGQIYKDATFVLEF</sequence>
<evidence type="ECO:0000313" key="1">
    <source>
        <dbReference type="EMBL" id="CAG8663790.1"/>
    </source>
</evidence>
<evidence type="ECO:0000313" key="2">
    <source>
        <dbReference type="Proteomes" id="UP000789759"/>
    </source>
</evidence>
<dbReference type="AlphaFoldDB" id="A0A9N9E3P2"/>
<comment type="caution">
    <text evidence="1">The sequence shown here is derived from an EMBL/GenBank/DDBJ whole genome shotgun (WGS) entry which is preliminary data.</text>
</comment>